<evidence type="ECO:0000259" key="7">
    <source>
        <dbReference type="Pfam" id="PF21252"/>
    </source>
</evidence>
<name>A0A645AYP9_9ZZZZ</name>
<keyword evidence="3 8" id="KW-0378">Hydrolase</keyword>
<dbReference type="EC" id="3.2.1.-" evidence="8"/>
<dbReference type="EMBL" id="VSSQ01016691">
    <property type="protein sequence ID" value="MPM58300.1"/>
    <property type="molecule type" value="Genomic_DNA"/>
</dbReference>
<comment type="caution">
    <text evidence="8">The sequence shown here is derived from an EMBL/GenBank/DDBJ whole genome shotgun (WGS) entry which is preliminary data.</text>
</comment>
<accession>A0A645AYP9</accession>
<organism evidence="8">
    <name type="scientific">bioreactor metagenome</name>
    <dbReference type="NCBI Taxonomy" id="1076179"/>
    <lineage>
        <taxon>unclassified sequences</taxon>
        <taxon>metagenomes</taxon>
        <taxon>ecological metagenomes</taxon>
    </lineage>
</organism>
<keyword evidence="4" id="KW-0520">NAD</keyword>
<sequence length="472" mass="53827">MKENRRHFLKQITAGGIGLSFIPGLRAEKSISEPYEILSKETGRRQYFNMCGYRAPKLDIVRVGFIGIGNRGYANLNQMTFLEGVHIKAICDVVQFRIDNVQQLLRKRGLPEAEVHTGREDAWRKLCEDPNIDLVSIAVPRGPLHARISVYAMECGKHVAVEVPAIATVEEAWEVIEASEKTRKHCYMMENCCYDFFELLTLNMVRQGFFGDIIHADAAYIHHQSLYEKTKDNNMWRLEESQRHNGNLYPTHGLGPVCQVMDINRGDKLDYMTSMSSNDFMLGKKVSELAQSDPFYKKYDTNSYRGNMNTSIIRTEKGRTIMLQHDITSPRVYSRIHMISGTKGAVQKYPEPGRISLGSEWLDNEKMNEINDKYKPEIVKRIGDMAQKVGGHGGMDFLMTWRLIDCLRNGLPMDIDVYDAASWSVIIPLSEKSVSNRSKPVEIPDFTRGAWRTNQPVDISISEGNTTTIRRS</sequence>
<dbReference type="InterPro" id="IPR050463">
    <property type="entry name" value="Gfo/Idh/MocA_oxidrdct_glycsds"/>
</dbReference>
<dbReference type="GO" id="GO:0000166">
    <property type="term" value="F:nucleotide binding"/>
    <property type="evidence" value="ECO:0007669"/>
    <property type="project" value="InterPro"/>
</dbReference>
<evidence type="ECO:0000259" key="6">
    <source>
        <dbReference type="Pfam" id="PF01408"/>
    </source>
</evidence>
<proteinExistence type="inferred from homology"/>
<gene>
    <name evidence="8" type="ORF">SDC9_105131</name>
</gene>
<protein>
    <submittedName>
        <fullName evidence="8">Glycosyl hydrolase family 109 protein 1</fullName>
        <ecNumber evidence="8">3.2.1.-</ecNumber>
    </submittedName>
</protein>
<dbReference type="InterPro" id="IPR000683">
    <property type="entry name" value="Gfo/Idh/MocA-like_OxRdtase_N"/>
</dbReference>
<comment type="cofactor">
    <cofactor evidence="1">
        <name>NAD(+)</name>
        <dbReference type="ChEBI" id="CHEBI:57540"/>
    </cofactor>
</comment>
<evidence type="ECO:0000256" key="1">
    <source>
        <dbReference type="ARBA" id="ARBA00001911"/>
    </source>
</evidence>
<comment type="similarity">
    <text evidence="2">Belongs to the Gfo/Idh/MocA family. Glycosyl hydrolase 109 subfamily.</text>
</comment>
<evidence type="ECO:0000256" key="5">
    <source>
        <dbReference type="ARBA" id="ARBA00023295"/>
    </source>
</evidence>
<evidence type="ECO:0000256" key="4">
    <source>
        <dbReference type="ARBA" id="ARBA00023027"/>
    </source>
</evidence>
<evidence type="ECO:0000313" key="8">
    <source>
        <dbReference type="EMBL" id="MPM58300.1"/>
    </source>
</evidence>
<dbReference type="PANTHER" id="PTHR43818">
    <property type="entry name" value="BCDNA.GH03377"/>
    <property type="match status" value="1"/>
</dbReference>
<dbReference type="Gene3D" id="3.30.360.10">
    <property type="entry name" value="Dihydrodipicolinate Reductase, domain 2"/>
    <property type="match status" value="1"/>
</dbReference>
<evidence type="ECO:0000256" key="3">
    <source>
        <dbReference type="ARBA" id="ARBA00022801"/>
    </source>
</evidence>
<dbReference type="PROSITE" id="PS51318">
    <property type="entry name" value="TAT"/>
    <property type="match status" value="1"/>
</dbReference>
<dbReference type="SUPFAM" id="SSF51735">
    <property type="entry name" value="NAD(P)-binding Rossmann-fold domains"/>
    <property type="match status" value="1"/>
</dbReference>
<reference evidence="8" key="1">
    <citation type="submission" date="2019-08" db="EMBL/GenBank/DDBJ databases">
        <authorList>
            <person name="Kucharzyk K."/>
            <person name="Murdoch R.W."/>
            <person name="Higgins S."/>
            <person name="Loffler F."/>
        </authorList>
    </citation>
    <scope>NUCLEOTIDE SEQUENCE</scope>
</reference>
<dbReference type="InterPro" id="IPR049303">
    <property type="entry name" value="Glyco_hydro_109_C"/>
</dbReference>
<dbReference type="GO" id="GO:0016798">
    <property type="term" value="F:hydrolase activity, acting on glycosyl bonds"/>
    <property type="evidence" value="ECO:0007669"/>
    <property type="project" value="UniProtKB-KW"/>
</dbReference>
<feature type="domain" description="Glycosyl hydrolase 109 C-terminal" evidence="7">
    <location>
        <begin position="199"/>
        <end position="357"/>
    </location>
</feature>
<dbReference type="Pfam" id="PF21252">
    <property type="entry name" value="Glyco_hydro_109_C"/>
    <property type="match status" value="1"/>
</dbReference>
<dbReference type="AlphaFoldDB" id="A0A645AYP9"/>
<evidence type="ECO:0000256" key="2">
    <source>
        <dbReference type="ARBA" id="ARBA00009329"/>
    </source>
</evidence>
<dbReference type="Pfam" id="PF01408">
    <property type="entry name" value="GFO_IDH_MocA"/>
    <property type="match status" value="1"/>
</dbReference>
<dbReference type="InterPro" id="IPR036291">
    <property type="entry name" value="NAD(P)-bd_dom_sf"/>
</dbReference>
<dbReference type="InterPro" id="IPR006311">
    <property type="entry name" value="TAT_signal"/>
</dbReference>
<keyword evidence="5 8" id="KW-0326">Glycosidase</keyword>
<dbReference type="PANTHER" id="PTHR43818:SF1">
    <property type="entry name" value="GLYCOSYL HYDROLASE FAMILY 109 PROTEIN"/>
    <property type="match status" value="1"/>
</dbReference>
<feature type="domain" description="Gfo/Idh/MocA-like oxidoreductase N-terminal" evidence="6">
    <location>
        <begin position="61"/>
        <end position="187"/>
    </location>
</feature>
<dbReference type="Gene3D" id="3.40.50.720">
    <property type="entry name" value="NAD(P)-binding Rossmann-like Domain"/>
    <property type="match status" value="1"/>
</dbReference>